<dbReference type="RefSeq" id="WP_054136531.1">
    <property type="nucleotide sequence ID" value="NZ_CP020083.1"/>
</dbReference>
<dbReference type="Pfam" id="PF00682">
    <property type="entry name" value="HMGL-like"/>
    <property type="match status" value="1"/>
</dbReference>
<dbReference type="PANTHER" id="PTHR42738:SF7">
    <property type="entry name" value="HYDROXYMETHYLGLUTARYL-COA LYASE"/>
    <property type="match status" value="1"/>
</dbReference>
<dbReference type="GeneID" id="303485036"/>
<dbReference type="NCBIfam" id="NF004283">
    <property type="entry name" value="PRK05692.1"/>
    <property type="match status" value="1"/>
</dbReference>
<name>A0ABM6M521_9SPHN</name>
<dbReference type="InterPro" id="IPR043594">
    <property type="entry name" value="HMGL"/>
</dbReference>
<dbReference type="GO" id="GO:0016829">
    <property type="term" value="F:lyase activity"/>
    <property type="evidence" value="ECO:0007669"/>
    <property type="project" value="UniProtKB-KW"/>
</dbReference>
<evidence type="ECO:0000256" key="2">
    <source>
        <dbReference type="ARBA" id="ARBA00022723"/>
    </source>
</evidence>
<dbReference type="InterPro" id="IPR013785">
    <property type="entry name" value="Aldolase_TIM"/>
</dbReference>
<evidence type="ECO:0000313" key="5">
    <source>
        <dbReference type="EMBL" id="ASR50992.1"/>
    </source>
</evidence>
<proteinExistence type="inferred from homology"/>
<keyword evidence="2" id="KW-0479">Metal-binding</keyword>
<dbReference type="SUPFAM" id="SSF51569">
    <property type="entry name" value="Aldolase"/>
    <property type="match status" value="1"/>
</dbReference>
<dbReference type="PANTHER" id="PTHR42738">
    <property type="entry name" value="HYDROXYMETHYLGLUTARYL-COA LYASE"/>
    <property type="match status" value="1"/>
</dbReference>
<dbReference type="CDD" id="cd07938">
    <property type="entry name" value="DRE_TIM_HMGL"/>
    <property type="match status" value="1"/>
</dbReference>
<evidence type="ECO:0000256" key="1">
    <source>
        <dbReference type="ARBA" id="ARBA00009405"/>
    </source>
</evidence>
<protein>
    <submittedName>
        <fullName evidence="5">Hydroxymethylglutaryl-CoA lyase</fullName>
    </submittedName>
</protein>
<keyword evidence="3 5" id="KW-0456">Lyase</keyword>
<evidence type="ECO:0000313" key="6">
    <source>
        <dbReference type="Proteomes" id="UP000258016"/>
    </source>
</evidence>
<accession>A0ABM6M521</accession>
<dbReference type="Gene3D" id="3.20.20.70">
    <property type="entry name" value="Aldolase class I"/>
    <property type="match status" value="1"/>
</dbReference>
<dbReference type="InterPro" id="IPR000891">
    <property type="entry name" value="PYR_CT"/>
</dbReference>
<gene>
    <name evidence="5" type="ORF">B5J99_05520</name>
</gene>
<feature type="domain" description="Pyruvate carboxyltransferase" evidence="4">
    <location>
        <begin position="4"/>
        <end position="272"/>
    </location>
</feature>
<keyword evidence="6" id="KW-1185">Reference proteome</keyword>
<evidence type="ECO:0000259" key="4">
    <source>
        <dbReference type="PROSITE" id="PS50991"/>
    </source>
</evidence>
<reference evidence="5 6" key="1">
    <citation type="submission" date="2017-03" db="EMBL/GenBank/DDBJ databases">
        <title>Complete genome sequence of Blastomonas fulva degrading microcsystin LR.</title>
        <authorList>
            <person name="Lee H.-g."/>
            <person name="Jin L."/>
            <person name="oh H.-M."/>
        </authorList>
    </citation>
    <scope>NUCLEOTIDE SEQUENCE [LARGE SCALE GENOMIC DNA]</scope>
    <source>
        <strain evidence="5 6">T2</strain>
    </source>
</reference>
<organism evidence="5 6">
    <name type="scientific">Blastomonas fulva</name>
    <dbReference type="NCBI Taxonomy" id="1550728"/>
    <lineage>
        <taxon>Bacteria</taxon>
        <taxon>Pseudomonadati</taxon>
        <taxon>Pseudomonadota</taxon>
        <taxon>Alphaproteobacteria</taxon>
        <taxon>Sphingomonadales</taxon>
        <taxon>Sphingomonadaceae</taxon>
        <taxon>Blastomonas</taxon>
    </lineage>
</organism>
<comment type="similarity">
    <text evidence="1">Belongs to the HMG-CoA lyase family.</text>
</comment>
<dbReference type="EMBL" id="CP020083">
    <property type="protein sequence ID" value="ASR50992.1"/>
    <property type="molecule type" value="Genomic_DNA"/>
</dbReference>
<sequence>MPDVLISEVGPRDGLQSIDRVMPTEAKKRWIAAEAAAGVREIEVGSFVPPSLLPQMADSAEIVAYARTIPGLNVVALVPNAKGAARAVEAGAHAISIPFSMSETHSLKNVRKSHAEMLEEIAAIAVLAREGGVHFAVGLSTAFGCTMEGPVDEGAVVRLAVAAAEAGAQEFSLSDTTGYANPAQVRRLVRAVRAEVGAERMTTLHLHNTRGLGLANALAGLDEGITTLDSSLGGLGGCPFAPGASGNIVTEDLVFMLEAMGVDTGIDLDALLAVRAILAEALPGEPLYGFTPDAGLPLGFERQTA</sequence>
<dbReference type="PROSITE" id="PS50991">
    <property type="entry name" value="PYR_CT"/>
    <property type="match status" value="1"/>
</dbReference>
<evidence type="ECO:0000256" key="3">
    <source>
        <dbReference type="ARBA" id="ARBA00023239"/>
    </source>
</evidence>
<dbReference type="Proteomes" id="UP000258016">
    <property type="component" value="Chromosome"/>
</dbReference>